<comment type="caution">
    <text evidence="2">The sequence shown here is derived from an EMBL/GenBank/DDBJ whole genome shotgun (WGS) entry which is preliminary data.</text>
</comment>
<accession>A0A016UUL5</accession>
<evidence type="ECO:0000256" key="1">
    <source>
        <dbReference type="SAM" id="MobiDB-lite"/>
    </source>
</evidence>
<sequence length="118" mass="12452">MRNESSRDAGFSRSVCTEAHTQIPALKWTVTSISCIVGSLVVPKRWTAALSGCIRVVIVVWSQGGRGGSPGGQQAAAMQQSVGPPPPQQFMAPASAAPPPHFYATAQPVRLLCAYVYV</sequence>
<gene>
    <name evidence="2" type="primary">Acey_s0025.g1179</name>
    <name evidence="2" type="ORF">Y032_0025g1179</name>
</gene>
<name>A0A016UUL5_9BILA</name>
<keyword evidence="3" id="KW-1185">Reference proteome</keyword>
<reference evidence="3" key="1">
    <citation type="journal article" date="2015" name="Nat. Genet.">
        <title>The genome and transcriptome of the zoonotic hookworm Ancylostoma ceylanicum identify infection-specific gene families.</title>
        <authorList>
            <person name="Schwarz E.M."/>
            <person name="Hu Y."/>
            <person name="Antoshechkin I."/>
            <person name="Miller M.M."/>
            <person name="Sternberg P.W."/>
            <person name="Aroian R.V."/>
        </authorList>
    </citation>
    <scope>NUCLEOTIDE SEQUENCE</scope>
    <source>
        <strain evidence="3">HY135</strain>
    </source>
</reference>
<dbReference type="EMBL" id="JARK01001361">
    <property type="protein sequence ID" value="EYC19109.1"/>
    <property type="molecule type" value="Genomic_DNA"/>
</dbReference>
<organism evidence="2 3">
    <name type="scientific">Ancylostoma ceylanicum</name>
    <dbReference type="NCBI Taxonomy" id="53326"/>
    <lineage>
        <taxon>Eukaryota</taxon>
        <taxon>Metazoa</taxon>
        <taxon>Ecdysozoa</taxon>
        <taxon>Nematoda</taxon>
        <taxon>Chromadorea</taxon>
        <taxon>Rhabditida</taxon>
        <taxon>Rhabditina</taxon>
        <taxon>Rhabditomorpha</taxon>
        <taxon>Strongyloidea</taxon>
        <taxon>Ancylostomatidae</taxon>
        <taxon>Ancylostomatinae</taxon>
        <taxon>Ancylostoma</taxon>
    </lineage>
</organism>
<feature type="compositionally biased region" description="Low complexity" evidence="1">
    <location>
        <begin position="72"/>
        <end position="82"/>
    </location>
</feature>
<feature type="region of interest" description="Disordered" evidence="1">
    <location>
        <begin position="65"/>
        <end position="91"/>
    </location>
</feature>
<evidence type="ECO:0000313" key="3">
    <source>
        <dbReference type="Proteomes" id="UP000024635"/>
    </source>
</evidence>
<proteinExistence type="predicted"/>
<protein>
    <submittedName>
        <fullName evidence="2">Uncharacterized protein</fullName>
    </submittedName>
</protein>
<dbReference type="AlphaFoldDB" id="A0A016UUL5"/>
<dbReference type="Proteomes" id="UP000024635">
    <property type="component" value="Unassembled WGS sequence"/>
</dbReference>
<evidence type="ECO:0000313" key="2">
    <source>
        <dbReference type="EMBL" id="EYC19109.1"/>
    </source>
</evidence>